<accession>A0A835IX39</accession>
<dbReference type="InterPro" id="IPR011047">
    <property type="entry name" value="Quinoprotein_ADH-like_sf"/>
</dbReference>
<gene>
    <name evidence="6" type="ORF">IFM89_022395</name>
</gene>
<keyword evidence="3" id="KW-0560">Oxidoreductase</keyword>
<name>A0A835IX39_9MAGN</name>
<feature type="signal peptide" evidence="4">
    <location>
        <begin position="1"/>
        <end position="31"/>
    </location>
</feature>
<evidence type="ECO:0000313" key="6">
    <source>
        <dbReference type="EMBL" id="KAF9625410.1"/>
    </source>
</evidence>
<evidence type="ECO:0000259" key="5">
    <source>
        <dbReference type="Pfam" id="PF13360"/>
    </source>
</evidence>
<feature type="domain" description="Pyrrolo-quinoline quinone repeat" evidence="5">
    <location>
        <begin position="411"/>
        <end position="486"/>
    </location>
</feature>
<evidence type="ECO:0000256" key="2">
    <source>
        <dbReference type="ARBA" id="ARBA00008156"/>
    </source>
</evidence>
<organism evidence="6 7">
    <name type="scientific">Coptis chinensis</name>
    <dbReference type="NCBI Taxonomy" id="261450"/>
    <lineage>
        <taxon>Eukaryota</taxon>
        <taxon>Viridiplantae</taxon>
        <taxon>Streptophyta</taxon>
        <taxon>Embryophyta</taxon>
        <taxon>Tracheophyta</taxon>
        <taxon>Spermatophyta</taxon>
        <taxon>Magnoliopsida</taxon>
        <taxon>Ranunculales</taxon>
        <taxon>Ranunculaceae</taxon>
        <taxon>Coptidoideae</taxon>
        <taxon>Coptis</taxon>
    </lineage>
</organism>
<sequence length="513" mass="55068">MDIHGNQNQYGVLILLFFFSTCCLVATMANADQNWLNHGGDIYNRRYAAEEVKISPKTVSKLKLKWKFFAGKDITATPAIFDGILYFPSWNGHIYAVKAEDGSLVWDKNLAELTGLEATGFVVGVNYTVSRATPTIAGDLLIVGIYGPAMVIAVKRSSGKLVWSTRIDSHSSSVVTISGTVLSGMVKLNVRTGAILWQTFVLPDNFNKFGEYAGAAIWGSSPSIDIKRNMIYIGTGNLYSAPERVRKCQENENNQTVPAHPDQCVEPENHENSILALDMDNGSIKWYKQLGGYDVWFFVCNNLSANPGCPPGPNPDADFGEAPMMLTIVVNGTKRDTVAAVQKSGVAWALDRDNGNIIWSSVAGPGGFGGGGIWGAATDERRVYTNIANNLQINFTLVPSKQTTTAGAWVTLDAYTGKVLWSIANPKNATSSGPVTVANNVLFAGSDDPKGAIYAMDVRTGEILWTYDTGATVHGGMSVSDGCIYVGNGYTVNIGAFAPGNTPGTSLFAFCIS</sequence>
<comment type="similarity">
    <text evidence="2">Belongs to the bacterial PQQ dehydrogenase family.</text>
</comment>
<evidence type="ECO:0000256" key="3">
    <source>
        <dbReference type="ARBA" id="ARBA00023002"/>
    </source>
</evidence>
<feature type="domain" description="Pyrrolo-quinoline quinone repeat" evidence="5">
    <location>
        <begin position="91"/>
        <end position="200"/>
    </location>
</feature>
<dbReference type="PANTHER" id="PTHR32303:SF10">
    <property type="entry name" value="OUTER MEMBRANE PROTEIN ASSEMBLY FACTOR BAMB"/>
    <property type="match status" value="1"/>
</dbReference>
<dbReference type="SMART" id="SM00564">
    <property type="entry name" value="PQQ"/>
    <property type="match status" value="6"/>
</dbReference>
<dbReference type="OrthoDB" id="416253at2759"/>
<keyword evidence="7" id="KW-1185">Reference proteome</keyword>
<comment type="cofactor">
    <cofactor evidence="1">
        <name>pyrroloquinoline quinone</name>
        <dbReference type="ChEBI" id="CHEBI:58442"/>
    </cofactor>
</comment>
<dbReference type="Proteomes" id="UP000631114">
    <property type="component" value="Unassembled WGS sequence"/>
</dbReference>
<protein>
    <recommendedName>
        <fullName evidence="5">Pyrrolo-quinoline quinone repeat domain-containing protein</fullName>
    </recommendedName>
</protein>
<evidence type="ECO:0000256" key="4">
    <source>
        <dbReference type="SAM" id="SignalP"/>
    </source>
</evidence>
<feature type="chain" id="PRO_5032552774" description="Pyrrolo-quinoline quinone repeat domain-containing protein" evidence="4">
    <location>
        <begin position="32"/>
        <end position="513"/>
    </location>
</feature>
<dbReference type="InterPro" id="IPR002372">
    <property type="entry name" value="PQQ_rpt_dom"/>
</dbReference>
<keyword evidence="4" id="KW-0732">Signal</keyword>
<dbReference type="InterPro" id="IPR018391">
    <property type="entry name" value="PQQ_b-propeller_rpt"/>
</dbReference>
<dbReference type="SUPFAM" id="SSF50998">
    <property type="entry name" value="Quinoprotein alcohol dehydrogenase-like"/>
    <property type="match status" value="1"/>
</dbReference>
<evidence type="ECO:0000313" key="7">
    <source>
        <dbReference type="Proteomes" id="UP000631114"/>
    </source>
</evidence>
<evidence type="ECO:0000256" key="1">
    <source>
        <dbReference type="ARBA" id="ARBA00001931"/>
    </source>
</evidence>
<comment type="caution">
    <text evidence="6">The sequence shown here is derived from an EMBL/GenBank/DDBJ whole genome shotgun (WGS) entry which is preliminary data.</text>
</comment>
<proteinExistence type="inferred from homology"/>
<dbReference type="GO" id="GO:0016491">
    <property type="term" value="F:oxidoreductase activity"/>
    <property type="evidence" value="ECO:0007669"/>
    <property type="project" value="UniProtKB-KW"/>
</dbReference>
<dbReference type="EMBL" id="JADFTS010000001">
    <property type="protein sequence ID" value="KAF9625410.1"/>
    <property type="molecule type" value="Genomic_DNA"/>
</dbReference>
<dbReference type="Pfam" id="PF13360">
    <property type="entry name" value="PQQ_2"/>
    <property type="match status" value="2"/>
</dbReference>
<dbReference type="AlphaFoldDB" id="A0A835IX39"/>
<dbReference type="PANTHER" id="PTHR32303">
    <property type="entry name" value="QUINOPROTEIN ALCOHOL DEHYDROGENASE (CYTOCHROME C)"/>
    <property type="match status" value="1"/>
</dbReference>
<reference evidence="6 7" key="1">
    <citation type="submission" date="2020-10" db="EMBL/GenBank/DDBJ databases">
        <title>The Coptis chinensis genome and diversification of protoberbering-type alkaloids.</title>
        <authorList>
            <person name="Wang B."/>
            <person name="Shu S."/>
            <person name="Song C."/>
            <person name="Liu Y."/>
        </authorList>
    </citation>
    <scope>NUCLEOTIDE SEQUENCE [LARGE SCALE GENOMIC DNA]</scope>
    <source>
        <strain evidence="6">HL-2020</strain>
        <tissue evidence="6">Leaf</tissue>
    </source>
</reference>
<dbReference type="Gene3D" id="2.140.10.10">
    <property type="entry name" value="Quinoprotein alcohol dehydrogenase-like superfamily"/>
    <property type="match status" value="1"/>
</dbReference>